<keyword evidence="2" id="KW-0614">Plasmid</keyword>
<dbReference type="KEGG" id="moc:BB934_32605"/>
<geneLocation type="plasmid" evidence="2">
    <name>unnamed1</name>
</geneLocation>
<evidence type="ECO:0000313" key="2">
    <source>
        <dbReference type="EMBL" id="ANY82962.1"/>
    </source>
</evidence>
<gene>
    <name evidence="2" type="ORF">BB934_32605</name>
</gene>
<reference evidence="2" key="1">
    <citation type="submission" date="2016-07" db="EMBL/GenBank/DDBJ databases">
        <title>Microvirga ossetica sp. nov. a new species of rhizobia isolated from root nodules of the legume species Vicia alpestris Steven originated from North Ossetia region in the Caucasus.</title>
        <authorList>
            <person name="Safronova V.I."/>
            <person name="Kuznetsova I.G."/>
            <person name="Sazanova A.L."/>
            <person name="Belimov A."/>
            <person name="Andronov E."/>
            <person name="Osledkin Y.S."/>
            <person name="Onishchuk O.P."/>
            <person name="Kurchak O.N."/>
            <person name="Shaposhnikov A.I."/>
            <person name="Willems A."/>
            <person name="Tikhonovich I.A."/>
        </authorList>
    </citation>
    <scope>NUCLEOTIDE SEQUENCE [LARGE SCALE GENOMIC DNA]</scope>
    <source>
        <strain evidence="2">V5/3M</strain>
        <plasmid evidence="2">unnamed1</plasmid>
    </source>
</reference>
<organism evidence="2">
    <name type="scientific">Microvirga ossetica</name>
    <dbReference type="NCBI Taxonomy" id="1882682"/>
    <lineage>
        <taxon>Bacteria</taxon>
        <taxon>Pseudomonadati</taxon>
        <taxon>Pseudomonadota</taxon>
        <taxon>Alphaproteobacteria</taxon>
        <taxon>Hyphomicrobiales</taxon>
        <taxon>Methylobacteriaceae</taxon>
        <taxon>Microvirga</taxon>
    </lineage>
</organism>
<feature type="region of interest" description="Disordered" evidence="1">
    <location>
        <begin position="1"/>
        <end position="30"/>
    </location>
</feature>
<accession>A0A1B2ET11</accession>
<protein>
    <submittedName>
        <fullName evidence="2">Uncharacterized protein</fullName>
    </submittedName>
</protein>
<proteinExistence type="predicted"/>
<sequence length="65" mass="7095">MDQGETPSQIRPIEGDGEEEAQGRNRRVQLGGVTPLSVRCNWKCRTSSGEAVSGERPRKAAKLLT</sequence>
<dbReference type="AlphaFoldDB" id="A0A1B2ET11"/>
<name>A0A1B2ET11_9HYPH</name>
<dbReference type="EMBL" id="CP016617">
    <property type="protein sequence ID" value="ANY82962.1"/>
    <property type="molecule type" value="Genomic_DNA"/>
</dbReference>
<evidence type="ECO:0000256" key="1">
    <source>
        <dbReference type="SAM" id="MobiDB-lite"/>
    </source>
</evidence>